<dbReference type="AlphaFoldDB" id="A0A7R9H755"/>
<name>A0A7R9H755_TIMPO</name>
<dbReference type="EMBL" id="OD005249">
    <property type="protein sequence ID" value="CAD7411267.1"/>
    <property type="molecule type" value="Genomic_DNA"/>
</dbReference>
<gene>
    <name evidence="2" type="ORF">TPSB3V08_LOCUS7781</name>
</gene>
<proteinExistence type="predicted"/>
<evidence type="ECO:0000256" key="1">
    <source>
        <dbReference type="SAM" id="MobiDB-lite"/>
    </source>
</evidence>
<protein>
    <submittedName>
        <fullName evidence="2">Uncharacterized protein</fullName>
    </submittedName>
</protein>
<feature type="compositionally biased region" description="Basic and acidic residues" evidence="1">
    <location>
        <begin position="66"/>
        <end position="76"/>
    </location>
</feature>
<sequence>MSKKCVSSLKTFLSRNFPRTLLKIRAYWHEVKGASIVLYGFKPCLNVCGGCCHHGRCRRLLHLRGPSRDGEKETKGGHFAVHGGALDKHRHAHRQP</sequence>
<accession>A0A7R9H755</accession>
<evidence type="ECO:0000313" key="2">
    <source>
        <dbReference type="EMBL" id="CAD7411267.1"/>
    </source>
</evidence>
<reference evidence="2" key="1">
    <citation type="submission" date="2020-11" db="EMBL/GenBank/DDBJ databases">
        <authorList>
            <person name="Tran Van P."/>
        </authorList>
    </citation>
    <scope>NUCLEOTIDE SEQUENCE</scope>
</reference>
<feature type="region of interest" description="Disordered" evidence="1">
    <location>
        <begin position="66"/>
        <end position="96"/>
    </location>
</feature>
<organism evidence="2">
    <name type="scientific">Timema poppense</name>
    <name type="common">Walking stick</name>
    <dbReference type="NCBI Taxonomy" id="170557"/>
    <lineage>
        <taxon>Eukaryota</taxon>
        <taxon>Metazoa</taxon>
        <taxon>Ecdysozoa</taxon>
        <taxon>Arthropoda</taxon>
        <taxon>Hexapoda</taxon>
        <taxon>Insecta</taxon>
        <taxon>Pterygota</taxon>
        <taxon>Neoptera</taxon>
        <taxon>Polyneoptera</taxon>
        <taxon>Phasmatodea</taxon>
        <taxon>Timematodea</taxon>
        <taxon>Timematoidea</taxon>
        <taxon>Timematidae</taxon>
        <taxon>Timema</taxon>
    </lineage>
</organism>